<feature type="domain" description="DUF4982" evidence="9">
    <location>
        <begin position="645"/>
        <end position="702"/>
    </location>
</feature>
<reference evidence="11 12" key="1">
    <citation type="submission" date="2020-03" db="EMBL/GenBank/DDBJ databases">
        <title>Genomic Encyclopedia of Type Strains, Phase IV (KMG-IV): sequencing the most valuable type-strain genomes for metagenomic binning, comparative biology and taxonomic classification.</title>
        <authorList>
            <person name="Goeker M."/>
        </authorList>
    </citation>
    <scope>NUCLEOTIDE SEQUENCE [LARGE SCALE GENOMIC DNA]</scope>
    <source>
        <strain evidence="11 12">DSM 4733</strain>
    </source>
</reference>
<dbReference type="InterPro" id="IPR013783">
    <property type="entry name" value="Ig-like_fold"/>
</dbReference>
<comment type="caution">
    <text evidence="11">The sequence shown here is derived from an EMBL/GenBank/DDBJ whole genome shotgun (WGS) entry which is preliminary data.</text>
</comment>
<sequence>MNCTRRALLGGSAGIATILAGAPAAAMPRAAHAGFGPPMPPPSDLLPSPLPETDPSRTCFDLGWRFHEGEVPAAAPVTHNDTYLSVKAGTAPGAAALDFDDSDWQQVGLPHDWASFQPVVETANVSQGYRKRGIGWYRRTFRLDEADRGRRLEVQFGAIATNATIWVNGNVVAHSWSGYTGIHVDITPFARFGDALNVIAVRVDATVMEGWWYEGAGIYRHVWLARRPAVSIATDGIHARPVRGKDGQWQLPVSVTLESVAAEEADVAIEAVLLDPEGQETARTRIAARVAALGHGEANLTLAAGQPRLWSLERPALHRLVVRVIRAGSPADERYLAIGFRTIDFDPDLGVSLNGRSIKLKGVCLHQDHAGVGVAVPDALLAWRLARLKDMGCNAIRCSHNACAAELLDLADRMGFLVMAENRRFNPAPDYLAQLEWMVRRDRNHPSVMLWSVFNEEPMQGTHAGVEMVRRMVAAVRRLDPDRPTTAAMNGAFYDPENVSQVVDVMGFNYYPNDYDRYHRLNPGKPILSSEDTSAMMTRGAFASDPAAHVLSSLDTEAADWGATHRRSWAEIAGRPFVAGGFVWTGFDYHGEPTPFAWPTTSSFFGILDLCGFPKTAHDIRRAQWRDDVPVVAIAPHWTWPGREGQPMKLLVTSNADSVTLRLNGRTIGEARVDRINGNEWTLPYAPGRIEAIAHRAGREVARAVHETVGKPVALRLTPARRKMVADGEDVQPFTVDAVDRLGRHVPDADCLAHFTVHGGTIIGVGNGDPNSHASEKAPSRSLFHGLAQVIVRADAGAGPLSVRAEAASLRPAGAIVEKVPRAPRAQVAAEEQFQAIAAWRRSPALSERPDPSLAPRDGDNNAWAFVTPGDSLAPEARAGWRAYRATVTPRRAVRRAGGALRFAAIVGRAEVWMDGALAAEKHEQAPGPLAMPWHPGEGPRTVVLLVQFAPGQTTGLAGAVTITEDKGKR</sequence>
<dbReference type="Proteomes" id="UP000564677">
    <property type="component" value="Unassembled WGS sequence"/>
</dbReference>
<feature type="domain" description="Glycosyl hydrolases family 2 sugar binding" evidence="8">
    <location>
        <begin position="130"/>
        <end position="228"/>
    </location>
</feature>
<dbReference type="SUPFAM" id="SSF49303">
    <property type="entry name" value="beta-Galactosidase/glucuronidase domain"/>
    <property type="match status" value="1"/>
</dbReference>
<dbReference type="InterPro" id="IPR051913">
    <property type="entry name" value="GH2_Domain-Containing"/>
</dbReference>
<evidence type="ECO:0000256" key="2">
    <source>
        <dbReference type="ARBA" id="ARBA00022801"/>
    </source>
</evidence>
<dbReference type="RefSeq" id="WP_167299255.1">
    <property type="nucleotide sequence ID" value="NZ_JAASQV010000001.1"/>
</dbReference>
<dbReference type="EC" id="3.2.1.23" evidence="11"/>
<keyword evidence="12" id="KW-1185">Reference proteome</keyword>
<dbReference type="PROSITE" id="PS00608">
    <property type="entry name" value="GLYCOSYL_HYDROL_F2_2"/>
    <property type="match status" value="1"/>
</dbReference>
<dbReference type="SUPFAM" id="SSF51445">
    <property type="entry name" value="(Trans)glycosidases"/>
    <property type="match status" value="1"/>
</dbReference>
<evidence type="ECO:0000259" key="10">
    <source>
        <dbReference type="Pfam" id="PF18565"/>
    </source>
</evidence>
<evidence type="ECO:0000313" key="12">
    <source>
        <dbReference type="Proteomes" id="UP000564677"/>
    </source>
</evidence>
<keyword evidence="5" id="KW-0732">Signal</keyword>
<gene>
    <name evidence="11" type="ORF">FHR20_001891</name>
</gene>
<evidence type="ECO:0000256" key="5">
    <source>
        <dbReference type="SAM" id="SignalP"/>
    </source>
</evidence>
<dbReference type="AlphaFoldDB" id="A0A7X5UZT8"/>
<dbReference type="Pfam" id="PF02837">
    <property type="entry name" value="Glyco_hydro_2_N"/>
    <property type="match status" value="1"/>
</dbReference>
<dbReference type="Pfam" id="PF00703">
    <property type="entry name" value="Glyco_hydro_2"/>
    <property type="match status" value="1"/>
</dbReference>
<dbReference type="Pfam" id="PF16355">
    <property type="entry name" value="DUF4982"/>
    <property type="match status" value="1"/>
</dbReference>
<dbReference type="PROSITE" id="PS51318">
    <property type="entry name" value="TAT"/>
    <property type="match status" value="1"/>
</dbReference>
<evidence type="ECO:0000259" key="8">
    <source>
        <dbReference type="Pfam" id="PF02837"/>
    </source>
</evidence>
<feature type="compositionally biased region" description="Pro residues" evidence="4">
    <location>
        <begin position="37"/>
        <end position="52"/>
    </location>
</feature>
<dbReference type="InterPro" id="IPR040605">
    <property type="entry name" value="Glyco_hydro2_dom5"/>
</dbReference>
<feature type="region of interest" description="Disordered" evidence="4">
    <location>
        <begin position="32"/>
        <end position="52"/>
    </location>
</feature>
<keyword evidence="2 11" id="KW-0378">Hydrolase</keyword>
<evidence type="ECO:0000256" key="4">
    <source>
        <dbReference type="SAM" id="MobiDB-lite"/>
    </source>
</evidence>
<proteinExistence type="inferred from homology"/>
<feature type="domain" description="Glycoside hydrolase family 2 catalytic" evidence="7">
    <location>
        <begin position="352"/>
        <end position="544"/>
    </location>
</feature>
<dbReference type="SUPFAM" id="SSF49785">
    <property type="entry name" value="Galactose-binding domain-like"/>
    <property type="match status" value="1"/>
</dbReference>
<dbReference type="InterPro" id="IPR006104">
    <property type="entry name" value="Glyco_hydro_2_N"/>
</dbReference>
<dbReference type="Pfam" id="PF02836">
    <property type="entry name" value="Glyco_hydro_2_C"/>
    <property type="match status" value="1"/>
</dbReference>
<dbReference type="Gene3D" id="2.60.40.10">
    <property type="entry name" value="Immunoglobulins"/>
    <property type="match status" value="3"/>
</dbReference>
<dbReference type="InterPro" id="IPR017853">
    <property type="entry name" value="GH"/>
</dbReference>
<dbReference type="Gene3D" id="3.20.20.80">
    <property type="entry name" value="Glycosidases"/>
    <property type="match status" value="1"/>
</dbReference>
<evidence type="ECO:0000259" key="6">
    <source>
        <dbReference type="Pfam" id="PF00703"/>
    </source>
</evidence>
<dbReference type="Gene3D" id="2.60.120.260">
    <property type="entry name" value="Galactose-binding domain-like"/>
    <property type="match status" value="1"/>
</dbReference>
<name>A0A7X5UZT8_9SPHN</name>
<feature type="domain" description="Glycoside hydrolase family 2" evidence="10">
    <location>
        <begin position="715"/>
        <end position="813"/>
    </location>
</feature>
<feature type="chain" id="PRO_5031044581" evidence="5">
    <location>
        <begin position="34"/>
        <end position="970"/>
    </location>
</feature>
<dbReference type="GO" id="GO:0004565">
    <property type="term" value="F:beta-galactosidase activity"/>
    <property type="evidence" value="ECO:0007669"/>
    <property type="project" value="UniProtKB-EC"/>
</dbReference>
<dbReference type="PRINTS" id="PR00132">
    <property type="entry name" value="GLHYDRLASE2"/>
</dbReference>
<comment type="similarity">
    <text evidence="1">Belongs to the glycosyl hydrolase 2 family.</text>
</comment>
<evidence type="ECO:0000313" key="11">
    <source>
        <dbReference type="EMBL" id="NIJ64960.1"/>
    </source>
</evidence>
<organism evidence="11 12">
    <name type="scientific">Sphingomonas leidyi</name>
    <dbReference type="NCBI Taxonomy" id="68569"/>
    <lineage>
        <taxon>Bacteria</taxon>
        <taxon>Pseudomonadati</taxon>
        <taxon>Pseudomonadota</taxon>
        <taxon>Alphaproteobacteria</taxon>
        <taxon>Sphingomonadales</taxon>
        <taxon>Sphingomonadaceae</taxon>
        <taxon>Sphingomonas</taxon>
    </lineage>
</organism>
<keyword evidence="3 11" id="KW-0326">Glycosidase</keyword>
<dbReference type="InterPro" id="IPR032311">
    <property type="entry name" value="DUF4982"/>
</dbReference>
<dbReference type="InterPro" id="IPR048230">
    <property type="entry name" value="GalA-like"/>
</dbReference>
<protein>
    <submittedName>
        <fullName evidence="11">Beta-galactosidase</fullName>
        <ecNumber evidence="11">3.2.1.23</ecNumber>
    </submittedName>
</protein>
<evidence type="ECO:0000259" key="9">
    <source>
        <dbReference type="Pfam" id="PF16355"/>
    </source>
</evidence>
<dbReference type="InterPro" id="IPR006102">
    <property type="entry name" value="Ig-like_GH2"/>
</dbReference>
<accession>A0A7X5UZT8</accession>
<dbReference type="InterPro" id="IPR023232">
    <property type="entry name" value="Glyco_hydro_2_AS"/>
</dbReference>
<dbReference type="Pfam" id="PF18565">
    <property type="entry name" value="Glyco_hydro2_C5"/>
    <property type="match status" value="1"/>
</dbReference>
<dbReference type="GO" id="GO:0005975">
    <property type="term" value="P:carbohydrate metabolic process"/>
    <property type="evidence" value="ECO:0007669"/>
    <property type="project" value="InterPro"/>
</dbReference>
<dbReference type="InterPro" id="IPR006103">
    <property type="entry name" value="Glyco_hydro_2_cat"/>
</dbReference>
<dbReference type="PANTHER" id="PTHR42732">
    <property type="entry name" value="BETA-GALACTOSIDASE"/>
    <property type="match status" value="1"/>
</dbReference>
<evidence type="ECO:0000259" key="7">
    <source>
        <dbReference type="Pfam" id="PF02836"/>
    </source>
</evidence>
<feature type="signal peptide" evidence="5">
    <location>
        <begin position="1"/>
        <end position="33"/>
    </location>
</feature>
<dbReference type="PANTHER" id="PTHR42732:SF1">
    <property type="entry name" value="BETA-MANNOSIDASE"/>
    <property type="match status" value="1"/>
</dbReference>
<dbReference type="NCBIfam" id="NF041462">
    <property type="entry name" value="GalA"/>
    <property type="match status" value="1"/>
</dbReference>
<dbReference type="EMBL" id="JAASQV010000001">
    <property type="protein sequence ID" value="NIJ64960.1"/>
    <property type="molecule type" value="Genomic_DNA"/>
</dbReference>
<dbReference type="InterPro" id="IPR006311">
    <property type="entry name" value="TAT_signal"/>
</dbReference>
<dbReference type="InterPro" id="IPR008979">
    <property type="entry name" value="Galactose-bd-like_sf"/>
</dbReference>
<dbReference type="InterPro" id="IPR006101">
    <property type="entry name" value="Glyco_hydro_2"/>
</dbReference>
<evidence type="ECO:0000256" key="1">
    <source>
        <dbReference type="ARBA" id="ARBA00007401"/>
    </source>
</evidence>
<feature type="domain" description="Glycoside hydrolase family 2 immunoglobulin-like beta-sandwich" evidence="6">
    <location>
        <begin position="241"/>
        <end position="341"/>
    </location>
</feature>
<dbReference type="InterPro" id="IPR036156">
    <property type="entry name" value="Beta-gal/glucu_dom_sf"/>
</dbReference>
<evidence type="ECO:0000256" key="3">
    <source>
        <dbReference type="ARBA" id="ARBA00023295"/>
    </source>
</evidence>